<dbReference type="PANTHER" id="PTHR47515">
    <property type="entry name" value="LOW CALCIUM RESPONSE LOCUS PROTEIN T"/>
    <property type="match status" value="1"/>
</dbReference>
<evidence type="ECO:0000313" key="3">
    <source>
        <dbReference type="Proteomes" id="UP001589733"/>
    </source>
</evidence>
<dbReference type="SUPFAM" id="SSF53098">
    <property type="entry name" value="Ribonuclease H-like"/>
    <property type="match status" value="1"/>
</dbReference>
<evidence type="ECO:0000259" key="1">
    <source>
        <dbReference type="PROSITE" id="PS50994"/>
    </source>
</evidence>
<dbReference type="InterPro" id="IPR012337">
    <property type="entry name" value="RNaseH-like_sf"/>
</dbReference>
<accession>A0ABV6AVD3</accession>
<dbReference type="Proteomes" id="UP001589733">
    <property type="component" value="Unassembled WGS sequence"/>
</dbReference>
<evidence type="ECO:0000313" key="2">
    <source>
        <dbReference type="EMBL" id="MFB9991473.1"/>
    </source>
</evidence>
<dbReference type="EMBL" id="JBHLYR010000016">
    <property type="protein sequence ID" value="MFB9991473.1"/>
    <property type="molecule type" value="Genomic_DNA"/>
</dbReference>
<reference evidence="2 3" key="1">
    <citation type="submission" date="2024-09" db="EMBL/GenBank/DDBJ databases">
        <authorList>
            <person name="Sun Q."/>
            <person name="Mori K."/>
        </authorList>
    </citation>
    <scope>NUCLEOTIDE SEQUENCE [LARGE SCALE GENOMIC DNA]</scope>
    <source>
        <strain evidence="2 3">JCM 13503</strain>
    </source>
</reference>
<name>A0ABV6AVD3_9DEIO</name>
<dbReference type="RefSeq" id="WP_380006548.1">
    <property type="nucleotide sequence ID" value="NZ_JBHLYR010000016.1"/>
</dbReference>
<comment type="caution">
    <text evidence="2">The sequence shown here is derived from an EMBL/GenBank/DDBJ whole genome shotgun (WGS) entry which is preliminary data.</text>
</comment>
<dbReference type="PANTHER" id="PTHR47515:SF1">
    <property type="entry name" value="BLR2054 PROTEIN"/>
    <property type="match status" value="1"/>
</dbReference>
<keyword evidence="3" id="KW-1185">Reference proteome</keyword>
<organism evidence="2 3">
    <name type="scientific">Deinococcus oregonensis</name>
    <dbReference type="NCBI Taxonomy" id="1805970"/>
    <lineage>
        <taxon>Bacteria</taxon>
        <taxon>Thermotogati</taxon>
        <taxon>Deinococcota</taxon>
        <taxon>Deinococci</taxon>
        <taxon>Deinococcales</taxon>
        <taxon>Deinococcaceae</taxon>
        <taxon>Deinococcus</taxon>
    </lineage>
</organism>
<protein>
    <submittedName>
        <fullName evidence="2">DDE-type integrase/transposase/recombinase</fullName>
    </submittedName>
</protein>
<dbReference type="InterPro" id="IPR036397">
    <property type="entry name" value="RNaseH_sf"/>
</dbReference>
<dbReference type="PROSITE" id="PS50994">
    <property type="entry name" value="INTEGRASE"/>
    <property type="match status" value="1"/>
</dbReference>
<gene>
    <name evidence="2" type="ORF">ACFFLM_05755</name>
</gene>
<dbReference type="InterPro" id="IPR001584">
    <property type="entry name" value="Integrase_cat-core"/>
</dbReference>
<sequence length="137" mass="15655">MNEGRNQRFLRPIQGGAWISCPTSWLQVNLGRVLNFVDDFTRERVLMHVGTSITGADVARLLTAVLAERAQPAMIVTDNGPEFICKVLDQWAHERGIIQQFNRPGKPVENAYIEREGSRVRDECLNLHWFQTLSHAR</sequence>
<feature type="domain" description="Integrase catalytic" evidence="1">
    <location>
        <begin position="8"/>
        <end position="137"/>
    </location>
</feature>
<proteinExistence type="predicted"/>
<dbReference type="Gene3D" id="3.30.420.10">
    <property type="entry name" value="Ribonuclease H-like superfamily/Ribonuclease H"/>
    <property type="match status" value="1"/>
</dbReference>
<dbReference type="Pfam" id="PF00665">
    <property type="entry name" value="rve"/>
    <property type="match status" value="1"/>
</dbReference>